<evidence type="ECO:0000313" key="3">
    <source>
        <dbReference type="Proteomes" id="UP000249169"/>
    </source>
</evidence>
<gene>
    <name evidence="2" type="ORF">DL240_12670</name>
</gene>
<protein>
    <recommendedName>
        <fullName evidence="4">Right handed beta helix domain-containing protein</fullName>
    </recommendedName>
</protein>
<name>A0A328C5X1_9DELT</name>
<dbReference type="SUPFAM" id="SSF51126">
    <property type="entry name" value="Pectin lyase-like"/>
    <property type="match status" value="1"/>
</dbReference>
<reference evidence="2 3" key="1">
    <citation type="submission" date="2018-05" db="EMBL/GenBank/DDBJ databases">
        <title>Lujinxingia marina gen. nov. sp. nov., a new facultative anaerobic member of the class Deltaproteobacteria, and proposal of Lujinxingaceae fam. nov.</title>
        <authorList>
            <person name="Li C.-M."/>
        </authorList>
    </citation>
    <scope>NUCLEOTIDE SEQUENCE [LARGE SCALE GENOMIC DNA]</scope>
    <source>
        <strain evidence="2 3">B210</strain>
    </source>
</reference>
<evidence type="ECO:0000256" key="1">
    <source>
        <dbReference type="SAM" id="MobiDB-lite"/>
    </source>
</evidence>
<keyword evidence="3" id="KW-1185">Reference proteome</keyword>
<dbReference type="Proteomes" id="UP000249169">
    <property type="component" value="Unassembled WGS sequence"/>
</dbReference>
<evidence type="ECO:0000313" key="2">
    <source>
        <dbReference type="EMBL" id="RAL21701.1"/>
    </source>
</evidence>
<comment type="caution">
    <text evidence="2">The sequence shown here is derived from an EMBL/GenBank/DDBJ whole genome shotgun (WGS) entry which is preliminary data.</text>
</comment>
<accession>A0A328C5X1</accession>
<feature type="region of interest" description="Disordered" evidence="1">
    <location>
        <begin position="767"/>
        <end position="787"/>
    </location>
</feature>
<feature type="compositionally biased region" description="Polar residues" evidence="1">
    <location>
        <begin position="773"/>
        <end position="787"/>
    </location>
</feature>
<evidence type="ECO:0008006" key="4">
    <source>
        <dbReference type="Google" id="ProtNLM"/>
    </source>
</evidence>
<dbReference type="EMBL" id="QHKO01000005">
    <property type="protein sequence ID" value="RAL21701.1"/>
    <property type="molecule type" value="Genomic_DNA"/>
</dbReference>
<dbReference type="InterPro" id="IPR011050">
    <property type="entry name" value="Pectin_lyase_fold/virulence"/>
</dbReference>
<dbReference type="AlphaFoldDB" id="A0A328C5X1"/>
<proteinExistence type="predicted"/>
<organism evidence="2 3">
    <name type="scientific">Lujinxingia litoralis</name>
    <dbReference type="NCBI Taxonomy" id="2211119"/>
    <lineage>
        <taxon>Bacteria</taxon>
        <taxon>Deltaproteobacteria</taxon>
        <taxon>Bradymonadales</taxon>
        <taxon>Lujinxingiaceae</taxon>
        <taxon>Lujinxingia</taxon>
    </lineage>
</organism>
<sequence>MQITLENPQPRPQAYTFETTSNQVEIRTPTLRLPPYSTSQMELLLTCPSRPGVYRLTVEIRALHSRTEARLPIELSCTQATTDRSMLGITLAGVPADATAPVFITDARRDSTHLSSGASHELLPGSYRLRAPDLEIQGEMFTPELRELEVELLPGQHADLKIAYAPLFARSGAKLQVSPAGLPPGARVHATLRTPSGISLAVSTGTPIENLPPGTYTLRYGWAHARNADGSPWLGRPLPPEHTLELDERSRIELRPTYIDARMISEPADHGPGSLRRALNEAVAGTTFFLDDTVDEVVLDAPLHISADATLVGGASPPRRITTRGAHGAFLIEKHASLTLAGLTLKECAGPHAPAIEAYGALDLLDVTIADSRTISTPAAIRAHTTLSAVGLKLHNNHSDEATGGIWVGPDALAWIQNLEAVHNIGQAGGAARVLGELTLRDSNFTLNQARRGGAMDIPGVLRADRVGFWFNRTSHQAGPGGALLSGGASHLSNATFGYNLARQGGAIHTQGTLDLRFSTFFQNQADRDATISLTDRARVSVNTSLILGGSADNEHYVKTTTSASTNFRHAPEGSILYRNGLPTAAAPARLGTELLLPPEQCASLHDDDLRLDQLGTPRFTETYCTPGAVELASPRTLLDHLQPGPLANRPHTGFFVSKQGLTYHFQNAYREHGALHLSTGSIQTQLSGRGHLCHASFLLEMPDDTLPRVALSSTPPGQTLATIAVAPRRWRVDLSTPTPIQTLHLATHSPQVTLLEVQLLATGCDRGPGLDTPSTDSNLPEVTSLP</sequence>